<feature type="site" description="Raises pKa of active site His" evidence="4">
    <location>
        <position position="146"/>
    </location>
</feature>
<gene>
    <name evidence="4" type="primary">purN</name>
    <name evidence="6" type="ordered locus">Sterm_2111</name>
</gene>
<dbReference type="SUPFAM" id="SSF53328">
    <property type="entry name" value="Formyltransferase"/>
    <property type="match status" value="1"/>
</dbReference>
<dbReference type="RefSeq" id="WP_012861559.1">
    <property type="nucleotide sequence ID" value="NC_013517.1"/>
</dbReference>
<dbReference type="InterPro" id="IPR004607">
    <property type="entry name" value="GART"/>
</dbReference>
<name>D1AK49_SEBTE</name>
<dbReference type="KEGG" id="str:Sterm_2111"/>
<dbReference type="Gene3D" id="3.40.50.170">
    <property type="entry name" value="Formyl transferase, N-terminal domain"/>
    <property type="match status" value="1"/>
</dbReference>
<dbReference type="GO" id="GO:0004644">
    <property type="term" value="F:phosphoribosylglycinamide formyltransferase activity"/>
    <property type="evidence" value="ECO:0007669"/>
    <property type="project" value="UniProtKB-UniRule"/>
</dbReference>
<dbReference type="UniPathway" id="UPA00074">
    <property type="reaction ID" value="UER00126"/>
</dbReference>
<sequence>MPKIAVLISGGGSNLQSVIDNIKNRDLDCSIEYVIADRECHGIERAENEGIKTVLLDRKKYKNSLSEKIGEILEENVDYIVLAGFLSILEPEFVKKWDRKIINIHPSLLPKYGGAGMYGIKIHEAVIKNKEKESGCTVHYVDTGIDTGEIIIQEKVAVSPDDTPETLQEKVLEKEHIILTKAIKKVFTD</sequence>
<dbReference type="EC" id="2.1.2.2" evidence="4"/>
<dbReference type="HOGENOM" id="CLU_038395_1_3_0"/>
<dbReference type="PANTHER" id="PTHR43369">
    <property type="entry name" value="PHOSPHORIBOSYLGLYCINAMIDE FORMYLTRANSFERASE"/>
    <property type="match status" value="1"/>
</dbReference>
<dbReference type="Proteomes" id="UP000000845">
    <property type="component" value="Chromosome"/>
</dbReference>
<dbReference type="InterPro" id="IPR036477">
    <property type="entry name" value="Formyl_transf_N_sf"/>
</dbReference>
<accession>D1AK49</accession>
<evidence type="ECO:0000256" key="3">
    <source>
        <dbReference type="ARBA" id="ARBA00022755"/>
    </source>
</evidence>
<dbReference type="eggNOG" id="COG0299">
    <property type="taxonomic scope" value="Bacteria"/>
</dbReference>
<feature type="binding site" evidence="4">
    <location>
        <position position="62"/>
    </location>
    <ligand>
        <name>(6R)-10-formyltetrahydrofolate</name>
        <dbReference type="ChEBI" id="CHEBI:195366"/>
    </ligand>
</feature>
<evidence type="ECO:0000256" key="2">
    <source>
        <dbReference type="ARBA" id="ARBA00022679"/>
    </source>
</evidence>
<comment type="similarity">
    <text evidence="4">Belongs to the GART family.</text>
</comment>
<feature type="binding site" evidence="4">
    <location>
        <begin position="12"/>
        <end position="14"/>
    </location>
    <ligand>
        <name>N(1)-(5-phospho-beta-D-ribosyl)glycinamide</name>
        <dbReference type="ChEBI" id="CHEBI:143788"/>
    </ligand>
</feature>
<dbReference type="PANTHER" id="PTHR43369:SF2">
    <property type="entry name" value="PHOSPHORIBOSYLGLYCINAMIDE FORMYLTRANSFERASE"/>
    <property type="match status" value="1"/>
</dbReference>
<reference evidence="6 7" key="2">
    <citation type="journal article" date="2010" name="Stand. Genomic Sci.">
        <title>Complete genome sequence of Sebaldella termitidis type strain (NCTC 11300).</title>
        <authorList>
            <person name="Harmon-Smith M."/>
            <person name="Celia L."/>
            <person name="Chertkov O."/>
            <person name="Lapidus A."/>
            <person name="Copeland A."/>
            <person name="Glavina Del Rio T."/>
            <person name="Nolan M."/>
            <person name="Lucas S."/>
            <person name="Tice H."/>
            <person name="Cheng J.F."/>
            <person name="Han C."/>
            <person name="Detter J.C."/>
            <person name="Bruce D."/>
            <person name="Goodwin L."/>
            <person name="Pitluck S."/>
            <person name="Pati A."/>
            <person name="Liolios K."/>
            <person name="Ivanova N."/>
            <person name="Mavromatis K."/>
            <person name="Mikhailova N."/>
            <person name="Chen A."/>
            <person name="Palaniappan K."/>
            <person name="Land M."/>
            <person name="Hauser L."/>
            <person name="Chang Y.J."/>
            <person name="Jeffries C.D."/>
            <person name="Brettin T."/>
            <person name="Goker M."/>
            <person name="Beck B."/>
            <person name="Bristow J."/>
            <person name="Eisen J.A."/>
            <person name="Markowitz V."/>
            <person name="Hugenholtz P."/>
            <person name="Kyrpides N.C."/>
            <person name="Klenk H.P."/>
            <person name="Chen F."/>
        </authorList>
    </citation>
    <scope>NUCLEOTIDE SEQUENCE [LARGE SCALE GENOMIC DNA]</scope>
    <source>
        <strain evidence="7">ATCC 33386 / NCTC 11300</strain>
    </source>
</reference>
<dbReference type="GO" id="GO:0005829">
    <property type="term" value="C:cytosol"/>
    <property type="evidence" value="ECO:0007669"/>
    <property type="project" value="TreeGrafter"/>
</dbReference>
<evidence type="ECO:0000259" key="5">
    <source>
        <dbReference type="Pfam" id="PF00551"/>
    </source>
</evidence>
<feature type="domain" description="Formyl transferase N-terminal" evidence="5">
    <location>
        <begin position="3"/>
        <end position="183"/>
    </location>
</feature>
<dbReference type="EMBL" id="CP001739">
    <property type="protein sequence ID" value="ACZ08965.1"/>
    <property type="molecule type" value="Genomic_DNA"/>
</dbReference>
<dbReference type="HAMAP" id="MF_01930">
    <property type="entry name" value="PurN"/>
    <property type="match status" value="1"/>
</dbReference>
<dbReference type="InterPro" id="IPR002376">
    <property type="entry name" value="Formyl_transf_N"/>
</dbReference>
<dbReference type="Pfam" id="PF00551">
    <property type="entry name" value="Formyl_trans_N"/>
    <property type="match status" value="1"/>
</dbReference>
<keyword evidence="3 4" id="KW-0658">Purine biosynthesis</keyword>
<comment type="catalytic activity">
    <reaction evidence="4">
        <text>N(1)-(5-phospho-beta-D-ribosyl)glycinamide + (6R)-10-formyltetrahydrofolate = N(2)-formyl-N(1)-(5-phospho-beta-D-ribosyl)glycinamide + (6S)-5,6,7,8-tetrahydrofolate + H(+)</text>
        <dbReference type="Rhea" id="RHEA:15053"/>
        <dbReference type="ChEBI" id="CHEBI:15378"/>
        <dbReference type="ChEBI" id="CHEBI:57453"/>
        <dbReference type="ChEBI" id="CHEBI:143788"/>
        <dbReference type="ChEBI" id="CHEBI:147286"/>
        <dbReference type="ChEBI" id="CHEBI:195366"/>
        <dbReference type="EC" id="2.1.2.2"/>
    </reaction>
</comment>
<reference evidence="7" key="1">
    <citation type="submission" date="2009-09" db="EMBL/GenBank/DDBJ databases">
        <title>The complete chromosome of Sebaldella termitidis ATCC 33386.</title>
        <authorList>
            <consortium name="US DOE Joint Genome Institute (JGI-PGF)"/>
            <person name="Lucas S."/>
            <person name="Copeland A."/>
            <person name="Lapidus A."/>
            <person name="Glavina del Rio T."/>
            <person name="Dalin E."/>
            <person name="Tice H."/>
            <person name="Bruce D."/>
            <person name="Goodwin L."/>
            <person name="Pitluck S."/>
            <person name="Kyrpides N."/>
            <person name="Mavromatis K."/>
            <person name="Ivanova N."/>
            <person name="Mikhailova N."/>
            <person name="Sims D."/>
            <person name="Meincke L."/>
            <person name="Brettin T."/>
            <person name="Detter J.C."/>
            <person name="Han C."/>
            <person name="Larimer F."/>
            <person name="Land M."/>
            <person name="Hauser L."/>
            <person name="Markowitz V."/>
            <person name="Cheng J.F."/>
            <person name="Hugenholtz P."/>
            <person name="Woyke T."/>
            <person name="Wu D."/>
            <person name="Eisen J.A."/>
        </authorList>
    </citation>
    <scope>NUCLEOTIDE SEQUENCE [LARGE SCALE GENOMIC DNA]</scope>
    <source>
        <strain evidence="7">ATCC 33386 / NCTC 11300</strain>
    </source>
</reference>
<dbReference type="STRING" id="526218.Sterm_2111"/>
<proteinExistence type="inferred from homology"/>
<feature type="binding site" evidence="4">
    <location>
        <position position="103"/>
    </location>
    <ligand>
        <name>(6R)-10-formyltetrahydrofolate</name>
        <dbReference type="ChEBI" id="CHEBI:195366"/>
    </ligand>
</feature>
<evidence type="ECO:0000313" key="7">
    <source>
        <dbReference type="Proteomes" id="UP000000845"/>
    </source>
</evidence>
<evidence type="ECO:0000313" key="6">
    <source>
        <dbReference type="EMBL" id="ACZ08965.1"/>
    </source>
</evidence>
<comment type="function">
    <text evidence="4">Catalyzes the transfer of a formyl group from 10-formyltetrahydrofolate to 5-phospho-ribosyl-glycinamide (GAR), producing 5-phospho-ribosyl-N-formylglycinamide (FGAR) and tetrahydrofolate.</text>
</comment>
<evidence type="ECO:0000256" key="4">
    <source>
        <dbReference type="HAMAP-Rule" id="MF_01930"/>
    </source>
</evidence>
<dbReference type="CDD" id="cd08645">
    <property type="entry name" value="FMT_core_GART"/>
    <property type="match status" value="1"/>
</dbReference>
<dbReference type="GO" id="GO:0006189">
    <property type="term" value="P:'de novo' IMP biosynthetic process"/>
    <property type="evidence" value="ECO:0007669"/>
    <property type="project" value="UniProtKB-UniRule"/>
</dbReference>
<feature type="active site" description="Proton donor" evidence="4">
    <location>
        <position position="105"/>
    </location>
</feature>
<keyword evidence="2 4" id="KW-0808">Transferase</keyword>
<dbReference type="AlphaFoldDB" id="D1AK49"/>
<comment type="pathway">
    <text evidence="1 4">Purine metabolism; IMP biosynthesis via de novo pathway; N(2)-formyl-N(1)-(5-phospho-D-ribosyl)glycinamide from N(1)-(5-phospho-D-ribosyl)glycinamide (10-formyl THF route): step 1/1.</text>
</comment>
<keyword evidence="7" id="KW-1185">Reference proteome</keyword>
<dbReference type="NCBIfam" id="TIGR00639">
    <property type="entry name" value="PurN"/>
    <property type="match status" value="1"/>
</dbReference>
<comment type="caution">
    <text evidence="4">Lacks conserved residue(s) required for the propagation of feature annotation.</text>
</comment>
<organism evidence="6 7">
    <name type="scientific">Sebaldella termitidis (strain ATCC 33386 / NCTC 11300)</name>
    <dbReference type="NCBI Taxonomy" id="526218"/>
    <lineage>
        <taxon>Bacteria</taxon>
        <taxon>Fusobacteriati</taxon>
        <taxon>Fusobacteriota</taxon>
        <taxon>Fusobacteriia</taxon>
        <taxon>Fusobacteriales</taxon>
        <taxon>Leptotrichiaceae</taxon>
        <taxon>Sebaldella</taxon>
    </lineage>
</organism>
<evidence type="ECO:0000256" key="1">
    <source>
        <dbReference type="ARBA" id="ARBA00005054"/>
    </source>
</evidence>
<protein>
    <recommendedName>
        <fullName evidence="4">Phosphoribosylglycinamide formyltransferase</fullName>
        <ecNumber evidence="4">2.1.2.2</ecNumber>
    </recommendedName>
    <alternativeName>
        <fullName evidence="4">5'-phosphoribosylglycinamide transformylase</fullName>
    </alternativeName>
    <alternativeName>
        <fullName evidence="4">GAR transformylase</fullName>
        <shortName evidence="4">GART</shortName>
    </alternativeName>
</protein>